<evidence type="ECO:0000256" key="1">
    <source>
        <dbReference type="ARBA" id="ARBA00022679"/>
    </source>
</evidence>
<dbReference type="GO" id="GO:0005975">
    <property type="term" value="P:carbohydrate metabolic process"/>
    <property type="evidence" value="ECO:0007669"/>
    <property type="project" value="InterPro"/>
</dbReference>
<evidence type="ECO:0000313" key="8">
    <source>
        <dbReference type="EMBL" id="KAA0171601.1"/>
    </source>
</evidence>
<evidence type="ECO:0008006" key="12">
    <source>
        <dbReference type="Google" id="ProtNLM"/>
    </source>
</evidence>
<feature type="region of interest" description="Disordered" evidence="2">
    <location>
        <begin position="1045"/>
        <end position="1520"/>
    </location>
</feature>
<organism evidence="6 9">
    <name type="scientific">Cafeteria roenbergensis</name>
    <name type="common">Marine flagellate</name>
    <dbReference type="NCBI Taxonomy" id="33653"/>
    <lineage>
        <taxon>Eukaryota</taxon>
        <taxon>Sar</taxon>
        <taxon>Stramenopiles</taxon>
        <taxon>Bigyra</taxon>
        <taxon>Opalozoa</taxon>
        <taxon>Bicosoecida</taxon>
        <taxon>Cafeteriaceae</taxon>
        <taxon>Cafeteria</taxon>
    </lineage>
</organism>
<feature type="compositionally biased region" description="Acidic residues" evidence="2">
    <location>
        <begin position="1084"/>
        <end position="1115"/>
    </location>
</feature>
<feature type="compositionally biased region" description="Low complexity" evidence="2">
    <location>
        <begin position="1156"/>
        <end position="1183"/>
    </location>
</feature>
<dbReference type="EMBL" id="VLTN01000021">
    <property type="protein sequence ID" value="KAA0152413.1"/>
    <property type="molecule type" value="Genomic_DNA"/>
</dbReference>
<evidence type="ECO:0000313" key="11">
    <source>
        <dbReference type="Proteomes" id="UP000325113"/>
    </source>
</evidence>
<feature type="compositionally biased region" description="Low complexity" evidence="2">
    <location>
        <begin position="1432"/>
        <end position="1470"/>
    </location>
</feature>
<feature type="compositionally biased region" description="Low complexity" evidence="2">
    <location>
        <begin position="1230"/>
        <end position="1239"/>
    </location>
</feature>
<dbReference type="SUPFAM" id="SSF53756">
    <property type="entry name" value="UDP-Glycosyltransferase/glycogen phosphorylase"/>
    <property type="match status" value="1"/>
</dbReference>
<evidence type="ECO:0000259" key="4">
    <source>
        <dbReference type="Pfam" id="PF03033"/>
    </source>
</evidence>
<dbReference type="PANTHER" id="PTHR48050">
    <property type="entry name" value="STEROL 3-BETA-GLUCOSYLTRANSFERASE"/>
    <property type="match status" value="1"/>
</dbReference>
<evidence type="ECO:0000256" key="2">
    <source>
        <dbReference type="SAM" id="MobiDB-lite"/>
    </source>
</evidence>
<dbReference type="EMBL" id="VLTL01000005">
    <property type="protein sequence ID" value="KAA0171601.1"/>
    <property type="molecule type" value="Genomic_DNA"/>
</dbReference>
<feature type="compositionally biased region" description="Acidic residues" evidence="2">
    <location>
        <begin position="1398"/>
        <end position="1414"/>
    </location>
</feature>
<protein>
    <recommendedName>
        <fullName evidence="12">Glycosyltransferase family 28 N-terminal domain-containing protein</fullName>
    </recommendedName>
</protein>
<dbReference type="Proteomes" id="UP000324907">
    <property type="component" value="Unassembled WGS sequence"/>
</dbReference>
<evidence type="ECO:0000313" key="9">
    <source>
        <dbReference type="Proteomes" id="UP000323011"/>
    </source>
</evidence>
<feature type="compositionally biased region" description="Low complexity" evidence="2">
    <location>
        <begin position="1478"/>
        <end position="1488"/>
    </location>
</feature>
<dbReference type="InterPro" id="IPR002213">
    <property type="entry name" value="UDP_glucos_trans"/>
</dbReference>
<feature type="transmembrane region" description="Helical" evidence="3">
    <location>
        <begin position="154"/>
        <end position="174"/>
    </location>
</feature>
<dbReference type="Proteomes" id="UP000325113">
    <property type="component" value="Unassembled WGS sequence"/>
</dbReference>
<accession>A0A5A8CH88</accession>
<evidence type="ECO:0000313" key="10">
    <source>
        <dbReference type="Proteomes" id="UP000324907"/>
    </source>
</evidence>
<keyword evidence="9" id="KW-1185">Reference proteome</keyword>
<dbReference type="InterPro" id="IPR050426">
    <property type="entry name" value="Glycosyltransferase_28"/>
</dbReference>
<keyword evidence="3" id="KW-0812">Transmembrane</keyword>
<reference evidence="9 10" key="1">
    <citation type="submission" date="2019-07" db="EMBL/GenBank/DDBJ databases">
        <title>Genomes of Cafeteria roenbergensis.</title>
        <authorList>
            <person name="Fischer M.G."/>
            <person name="Hackl T."/>
            <person name="Roman M."/>
        </authorList>
    </citation>
    <scope>NUCLEOTIDE SEQUENCE [LARGE SCALE GENOMIC DNA]</scope>
    <source>
        <strain evidence="6 9">BVI</strain>
        <strain evidence="7 11">Cflag</strain>
        <strain evidence="8 10">RCC970-E3</strain>
    </source>
</reference>
<keyword evidence="1" id="KW-0808">Transferase</keyword>
<evidence type="ECO:0000313" key="7">
    <source>
        <dbReference type="EMBL" id="KAA0167855.1"/>
    </source>
</evidence>
<comment type="caution">
    <text evidence="6">The sequence shown here is derived from an EMBL/GenBank/DDBJ whole genome shotgun (WGS) entry which is preliminary data.</text>
</comment>
<dbReference type="CDD" id="cd03784">
    <property type="entry name" value="GT1_Gtf-like"/>
    <property type="match status" value="1"/>
</dbReference>
<feature type="compositionally biased region" description="Low complexity" evidence="2">
    <location>
        <begin position="1388"/>
        <end position="1397"/>
    </location>
</feature>
<feature type="compositionally biased region" description="Basic residues" evidence="2">
    <location>
        <begin position="1509"/>
        <end position="1520"/>
    </location>
</feature>
<feature type="compositionally biased region" description="Basic and acidic residues" evidence="2">
    <location>
        <begin position="1199"/>
        <end position="1218"/>
    </location>
</feature>
<gene>
    <name evidence="8" type="ORF">FNF28_00534</name>
    <name evidence="6" type="ORF">FNF29_03979</name>
    <name evidence="7" type="ORF">FNF31_00790</name>
</gene>
<dbReference type="Pfam" id="PF06722">
    <property type="entry name" value="EryCIII-like_C"/>
    <property type="match status" value="1"/>
</dbReference>
<keyword evidence="3" id="KW-1133">Transmembrane helix</keyword>
<dbReference type="InterPro" id="IPR010610">
    <property type="entry name" value="EryCIII-like_C"/>
</dbReference>
<feature type="compositionally biased region" description="Low complexity" evidence="2">
    <location>
        <begin position="1330"/>
        <end position="1350"/>
    </location>
</feature>
<feature type="compositionally biased region" description="Acidic residues" evidence="2">
    <location>
        <begin position="1263"/>
        <end position="1278"/>
    </location>
</feature>
<proteinExistence type="predicted"/>
<keyword evidence="3" id="KW-0472">Membrane</keyword>
<evidence type="ECO:0000313" key="6">
    <source>
        <dbReference type="EMBL" id="KAA0152413.1"/>
    </source>
</evidence>
<feature type="compositionally biased region" description="Low complexity" evidence="2">
    <location>
        <begin position="1253"/>
        <end position="1262"/>
    </location>
</feature>
<feature type="transmembrane region" description="Helical" evidence="3">
    <location>
        <begin position="96"/>
        <end position="117"/>
    </location>
</feature>
<name>A0A5A8CH88_CAFRO</name>
<dbReference type="Pfam" id="PF03033">
    <property type="entry name" value="Glyco_transf_28"/>
    <property type="match status" value="1"/>
</dbReference>
<feature type="domain" description="Erythromycin biosynthesis protein CIII-like C-terminal" evidence="5">
    <location>
        <begin position="675"/>
        <end position="773"/>
    </location>
</feature>
<feature type="domain" description="Glycosyltransferase family 28 N-terminal" evidence="4">
    <location>
        <begin position="370"/>
        <end position="423"/>
    </location>
</feature>
<feature type="transmembrane region" description="Helical" evidence="3">
    <location>
        <begin position="31"/>
        <end position="51"/>
    </location>
</feature>
<dbReference type="Gene3D" id="3.40.50.2000">
    <property type="entry name" value="Glycogen Phosphorylase B"/>
    <property type="match status" value="2"/>
</dbReference>
<dbReference type="EMBL" id="VLTM01000004">
    <property type="protein sequence ID" value="KAA0167855.1"/>
    <property type="molecule type" value="Genomic_DNA"/>
</dbReference>
<sequence>MAESAAALRGDGSSAFGLPAALALGDGAGPALGLAVLAGLGVIPLLLKYLPRHRVPIPTGEVFFWRWLRDNNAQQLGAAVALVQLGLGVARGSLGAASFGLLLLVARAAVATAMHVVGRNADSPREVPPCAIPDFRRSRALHIRAWQRQRLVPVRLLALMAALPGVVAIVQAAVEAIVGTASASSATDAAVAAGASLARRLTWADHGEAVSSAALVAGLLEAASAVFTAQSILQTLLCWSRAEFNGVAWSQAAKDWAWDAPADEDEEEQQVAAVLPEEAALAFEAAVSTPAPAATGSGSPGAAAAAAATAAAAVAAAASDPVDLVKERPAAAYVLGTAAPTCGPCASGHYPWQTAPMRLDPSMGQPRLRIMILSVGTRGDVQPFIFLARSLQERGHDVFLCCPDQFVDLVTSHGVEHRSSGFHKVDQPDGWRTARTVAEMLSTCPQEMLANFLPAGIAILKAATDPKPVDLVISTCHTNGVGIALSEALDIAHWQTKLAPDPGTAAFAPPGYDTTEVGLMNRIKHMWYWIEVTIAIVGSPVGNQEQVFREKHLKLLHNNGLGDPMQRLTDIFYTPFLLGYSSLVFPIPDEEPAWAFDCGFWMDDQTQVSTEYEDSPDSDAELIRWLNSSRRRNIVAVNFGSMVHSNKGGLVDTIVRCALDVGMDVLLIAGWAEGIADVAKMKGVFRIQAVPHAYVFPLVDVVVHHGGAGTTAAVVAAGRPAVVIPILRWADQRQWGRNVEDLGLGVILDRADPPADDIRRALRKAVRMRKAVEPVAALVRGRAATELAARAVESCLCSQVLTAEEMAPLASLGPFPSTLSLKQRMCLRHCAYCRAWRKQQHALLVRSDEEARLEAAAAGAKAPTTPAGAEPLDAVASRLLWHPLDAMRLSQLVLPTGMPPRASLAPAAGGAAGTGAAGSAASAEAAGTPPSPASKVAAAPGSASSVASAAAVSPGRAAGRASQRTARLYSSVPIPASPAQRLRDSALRRESLQADDWRLRHVPRASVSGAEGAGGEVLVSAGALPPSAYRDIQRKRFASLDYRYGQDHSHLSEEEDEETEAEEEAEAERLAEAARGRTGRAGGESEDGQDEEDAGASGDDQDEEDAGASDDEPEGEASPSLEPRGDTPPPGSPSADSPQRPASAKLVSAAMDDGVVAAAEPAAEPAEEPVPAADAATTDASAGLRRRSAAARQAVASEPAKDLAESRRRAVEALKELKAGQLDMPDTDTAEAPAAGAAARAKRHASASEQDEAGSQQQQQQGDADEDEGAREEAEEDAGTPKEQPLADSPPVSSGPTTRRQSRSRSQAKAEEVAAAADAAAEDAEERPKPAGASKPKKAGTAASGGIARPSSKRRRRPTSARQLAATAPKPRRGLPAATPVRGGARGASGDDTTSSGSEDDDGSNDDGASDDDGVGIAMAVRKSPRRRRQSQRYSPTSFTPIAVKAASARSAAAPKAAGAAATKAAAASDKPAKAARGRSLGRGAAKAPRAPSPVDTGAAKPSSSRGSGSRRRSTRSTKA</sequence>
<dbReference type="InterPro" id="IPR004276">
    <property type="entry name" value="GlycoTrans_28_N"/>
</dbReference>
<evidence type="ECO:0000259" key="5">
    <source>
        <dbReference type="Pfam" id="PF06722"/>
    </source>
</evidence>
<dbReference type="GO" id="GO:0016906">
    <property type="term" value="F:sterol 3-beta-glucosyltransferase activity"/>
    <property type="evidence" value="ECO:0007669"/>
    <property type="project" value="UniProtKB-ARBA"/>
</dbReference>
<dbReference type="PANTHER" id="PTHR48050:SF13">
    <property type="entry name" value="STEROL 3-BETA-GLUCOSYLTRANSFERASE UGT80A2"/>
    <property type="match status" value="1"/>
</dbReference>
<evidence type="ECO:0000256" key="3">
    <source>
        <dbReference type="SAM" id="Phobius"/>
    </source>
</evidence>
<dbReference type="Proteomes" id="UP000323011">
    <property type="component" value="Unassembled WGS sequence"/>
</dbReference>
<feature type="compositionally biased region" description="Acidic residues" evidence="2">
    <location>
        <begin position="1053"/>
        <end position="1066"/>
    </location>
</feature>